<name>A0ABW5RXA8_9BACI</name>
<dbReference type="Gene3D" id="3.40.630.30">
    <property type="match status" value="1"/>
</dbReference>
<dbReference type="Pfam" id="PF00583">
    <property type="entry name" value="Acetyltransf_1"/>
    <property type="match status" value="1"/>
</dbReference>
<comment type="caution">
    <text evidence="2">The sequence shown here is derived from an EMBL/GenBank/DDBJ whole genome shotgun (WGS) entry which is preliminary data.</text>
</comment>
<dbReference type="EC" id="2.3.1.-" evidence="2"/>
<organism evidence="2 3">
    <name type="scientific">Bacillus seohaeanensis</name>
    <dbReference type="NCBI Taxonomy" id="284580"/>
    <lineage>
        <taxon>Bacteria</taxon>
        <taxon>Bacillati</taxon>
        <taxon>Bacillota</taxon>
        <taxon>Bacilli</taxon>
        <taxon>Bacillales</taxon>
        <taxon>Bacillaceae</taxon>
        <taxon>Bacillus</taxon>
    </lineage>
</organism>
<evidence type="ECO:0000313" key="2">
    <source>
        <dbReference type="EMBL" id="MFD2682960.1"/>
    </source>
</evidence>
<proteinExistence type="predicted"/>
<evidence type="ECO:0000259" key="1">
    <source>
        <dbReference type="PROSITE" id="PS51186"/>
    </source>
</evidence>
<dbReference type="PANTHER" id="PTHR43259:SF1">
    <property type="entry name" value="N-ACETYLTRANSFERASE DOMAIN-CONTAINING PROTEIN"/>
    <property type="match status" value="1"/>
</dbReference>
<dbReference type="InterPro" id="IPR016181">
    <property type="entry name" value="Acyl_CoA_acyltransferase"/>
</dbReference>
<dbReference type="InterPro" id="IPR000182">
    <property type="entry name" value="GNAT_dom"/>
</dbReference>
<feature type="domain" description="N-acetyltransferase" evidence="1">
    <location>
        <begin position="2"/>
        <end position="160"/>
    </location>
</feature>
<keyword evidence="2" id="KW-0808">Transferase</keyword>
<dbReference type="EMBL" id="JBHUMF010000032">
    <property type="protein sequence ID" value="MFD2682960.1"/>
    <property type="molecule type" value="Genomic_DNA"/>
</dbReference>
<gene>
    <name evidence="2" type="ORF">ACFSUL_19635</name>
</gene>
<dbReference type="RefSeq" id="WP_377937825.1">
    <property type="nucleotide sequence ID" value="NZ_JBHUMF010000032.1"/>
</dbReference>
<dbReference type="GO" id="GO:0016746">
    <property type="term" value="F:acyltransferase activity"/>
    <property type="evidence" value="ECO:0007669"/>
    <property type="project" value="UniProtKB-KW"/>
</dbReference>
<reference evidence="3" key="1">
    <citation type="journal article" date="2019" name="Int. J. Syst. Evol. Microbiol.">
        <title>The Global Catalogue of Microorganisms (GCM) 10K type strain sequencing project: providing services to taxonomists for standard genome sequencing and annotation.</title>
        <authorList>
            <consortium name="The Broad Institute Genomics Platform"/>
            <consortium name="The Broad Institute Genome Sequencing Center for Infectious Disease"/>
            <person name="Wu L."/>
            <person name="Ma J."/>
        </authorList>
    </citation>
    <scope>NUCLEOTIDE SEQUENCE [LARGE SCALE GENOMIC DNA]</scope>
    <source>
        <strain evidence="3">KCTC 3913</strain>
    </source>
</reference>
<dbReference type="PANTHER" id="PTHR43259">
    <property type="entry name" value="SPT10P"/>
    <property type="match status" value="1"/>
</dbReference>
<keyword evidence="2" id="KW-0012">Acyltransferase</keyword>
<accession>A0ABW5RXA8</accession>
<dbReference type="Proteomes" id="UP001597506">
    <property type="component" value="Unassembled WGS sequence"/>
</dbReference>
<keyword evidence="3" id="KW-1185">Reference proteome</keyword>
<protein>
    <submittedName>
        <fullName evidence="2">GNAT family N-acetyltransferase</fullName>
        <ecNumber evidence="2">2.3.1.-</ecNumber>
    </submittedName>
</protein>
<dbReference type="CDD" id="cd04301">
    <property type="entry name" value="NAT_SF"/>
    <property type="match status" value="1"/>
</dbReference>
<dbReference type="PROSITE" id="PS51186">
    <property type="entry name" value="GNAT"/>
    <property type="match status" value="1"/>
</dbReference>
<sequence length="160" mass="18374">MVKLKKMTEGDFQSFFQYSIESYAKEKAASGNWGEEEALENSKKEFQKLLPNGKDSENNELFIIVEDGTEEKVGHIWYAAKLHGSQKEAFIYDLLVYKEHRRKGYAEKAIKALEEIVKEKQIPKLSLHVFAHNKGALSLYDKIGFEPTNVIMSKQLLSVE</sequence>
<evidence type="ECO:0000313" key="3">
    <source>
        <dbReference type="Proteomes" id="UP001597506"/>
    </source>
</evidence>
<dbReference type="SUPFAM" id="SSF55729">
    <property type="entry name" value="Acyl-CoA N-acyltransferases (Nat)"/>
    <property type="match status" value="1"/>
</dbReference>
<dbReference type="InterPro" id="IPR052829">
    <property type="entry name" value="N-acetyltransferase_domain"/>
</dbReference>